<keyword evidence="3" id="KW-1185">Reference proteome</keyword>
<gene>
    <name evidence="2" type="ORF">PR048_006633</name>
</gene>
<dbReference type="Proteomes" id="UP001159363">
    <property type="component" value="Chromosome 2"/>
</dbReference>
<evidence type="ECO:0000313" key="2">
    <source>
        <dbReference type="EMBL" id="KAJ8894023.1"/>
    </source>
</evidence>
<evidence type="ECO:0000313" key="3">
    <source>
        <dbReference type="Proteomes" id="UP001159363"/>
    </source>
</evidence>
<dbReference type="EMBL" id="JARBHB010000002">
    <property type="protein sequence ID" value="KAJ8894023.1"/>
    <property type="molecule type" value="Genomic_DNA"/>
</dbReference>
<name>A0ABQ9IDQ6_9NEOP</name>
<feature type="region of interest" description="Disordered" evidence="1">
    <location>
        <begin position="423"/>
        <end position="460"/>
    </location>
</feature>
<comment type="caution">
    <text evidence="2">The sequence shown here is derived from an EMBL/GenBank/DDBJ whole genome shotgun (WGS) entry which is preliminary data.</text>
</comment>
<proteinExistence type="predicted"/>
<reference evidence="2 3" key="1">
    <citation type="submission" date="2023-02" db="EMBL/GenBank/DDBJ databases">
        <title>LHISI_Scaffold_Assembly.</title>
        <authorList>
            <person name="Stuart O.P."/>
            <person name="Cleave R."/>
            <person name="Magrath M.J.L."/>
            <person name="Mikheyev A.S."/>
        </authorList>
    </citation>
    <scope>NUCLEOTIDE SEQUENCE [LARGE SCALE GENOMIC DNA]</scope>
    <source>
        <strain evidence="2">Daus_M_001</strain>
        <tissue evidence="2">Leg muscle</tissue>
    </source>
</reference>
<sequence>MCSSLHASWAVDVASIKASYYILKGQEVFPRKLKVKNAGRFGVGMKVRGEREIPDKTHRPKASSGENSVTRPGIEPGSTWWEASVLIAQPPGYTKGGSHGPKRWPWLPNPSLPQRIPPCMDSLPCRRKGLSPETHLAPVPTLAVHLILSNRAGALKTTLSGFRKPMNDALVHRPGISVGRLMFHNPALSGGFYSPCTIELVGKIANGHICEARFPKYSCQIISHYIHEGSMGQCLTAQVFTLVGIEQLRNAMVGESLVSGENSVASGNVRRVSYLSVLQPLFANIHKHNQKRFPDVHHRTRTAQHENRKERMMWRYVFLLFLWLLRSWGSPGGVVVRLLASHQGEPGSIPGRATPGSSHVGIVPDDAAGRRVFSRISRFPPPFISVLLHTHLASPSSALRTSMLRAAQISVLHNRPFTVSMEQRQNGRVGGSRRSRENPPASGIVRHDPHMRKSVSDPAGDRTRFALLGGERANRSATAAPTLLDACHSLSPSKYTHKAGRVFFSSSDQHQGKIAEWVFPITANRSTRTASGTVFKLRPQHFLVRSNRNVLRNNTQIGAGFTARRLAFPPSSLKPAILANLRYSDFTSLKPLPGYPIMGNEHF</sequence>
<feature type="region of interest" description="Disordered" evidence="1">
    <location>
        <begin position="49"/>
        <end position="74"/>
    </location>
</feature>
<accession>A0ABQ9IDQ6</accession>
<organism evidence="2 3">
    <name type="scientific">Dryococelus australis</name>
    <dbReference type="NCBI Taxonomy" id="614101"/>
    <lineage>
        <taxon>Eukaryota</taxon>
        <taxon>Metazoa</taxon>
        <taxon>Ecdysozoa</taxon>
        <taxon>Arthropoda</taxon>
        <taxon>Hexapoda</taxon>
        <taxon>Insecta</taxon>
        <taxon>Pterygota</taxon>
        <taxon>Neoptera</taxon>
        <taxon>Polyneoptera</taxon>
        <taxon>Phasmatodea</taxon>
        <taxon>Verophasmatodea</taxon>
        <taxon>Anareolatae</taxon>
        <taxon>Phasmatidae</taxon>
        <taxon>Eurycanthinae</taxon>
        <taxon>Dryococelus</taxon>
    </lineage>
</organism>
<protein>
    <submittedName>
        <fullName evidence="2">Uncharacterized protein</fullName>
    </submittedName>
</protein>
<evidence type="ECO:0000256" key="1">
    <source>
        <dbReference type="SAM" id="MobiDB-lite"/>
    </source>
</evidence>